<organism evidence="1">
    <name type="scientific">Planktothrix agardhii</name>
    <name type="common">Oscillatoria agardhii</name>
    <dbReference type="NCBI Taxonomy" id="1160"/>
    <lineage>
        <taxon>Bacteria</taxon>
        <taxon>Bacillati</taxon>
        <taxon>Cyanobacteriota</taxon>
        <taxon>Cyanophyceae</taxon>
        <taxon>Oscillatoriophycideae</taxon>
        <taxon>Oscillatoriales</taxon>
        <taxon>Microcoleaceae</taxon>
        <taxon>Planktothrix</taxon>
    </lineage>
</organism>
<proteinExistence type="predicted"/>
<sequence length="434" mass="50657">MITQEQFNAIYPEQLNSKQHSVLKLFLQGESEDEIAKARKLNDKSSVRYHISNICKLFGLENQEGEHYWQRPELIEIFAKYKPELLNPQLIDNGGDNNLILESPDDGPVGLNSAFYVVRGSTETDCYQQIEKSGALLRIKAPSKMGKTSLLIRILHHAEEQDYEIVRLNLRDIGVSILENKSDFLKWFFENICEQLDLDYQWIESLDFTESKCKLKFQVKILKEIQKPMVLILEELEQVFPYTETVTTFASLLRSWHEESKKMEIWKKLRMVLLYSTNIYVKLPDKQSPFNVGVPVDLTEFNSKAVQDLAVCHQLKLTENQITQLMTIIGGFPYLVRLAFYRLARQEITFEQLLTTASRDDGIYGHYLRNHWADLQDNIELKIAFKEAIMSDNPVKFEQIVEFKLLATSLVKYEGNSLIPSCHLYRDYFREKFL</sequence>
<dbReference type="Pfam" id="PF14516">
    <property type="entry name" value="AAA_35"/>
    <property type="match status" value="1"/>
</dbReference>
<dbReference type="AlphaFoldDB" id="A0A1J1JL63"/>
<dbReference type="Gene3D" id="3.40.50.300">
    <property type="entry name" value="P-loop containing nucleotide triphosphate hydrolases"/>
    <property type="match status" value="1"/>
</dbReference>
<gene>
    <name evidence="1" type="ORF">PLAM_3753</name>
</gene>
<name>A0A1J1JL63_PLAAG</name>
<dbReference type="SUPFAM" id="SSF52540">
    <property type="entry name" value="P-loop containing nucleoside triphosphate hydrolases"/>
    <property type="match status" value="1"/>
</dbReference>
<dbReference type="InterPro" id="IPR036388">
    <property type="entry name" value="WH-like_DNA-bd_sf"/>
</dbReference>
<accession>A0A1J1JL63</accession>
<protein>
    <recommendedName>
        <fullName evidence="2">Serine/threonine protein kinase</fullName>
    </recommendedName>
</protein>
<reference evidence="1" key="1">
    <citation type="submission" date="2015-09" db="EMBL/GenBank/DDBJ databases">
        <authorList>
            <person name="Jackson K.R."/>
            <person name="Lunt B.L."/>
            <person name="Fisher J.N.B."/>
            <person name="Gardner A.V."/>
            <person name="Bailey M.E."/>
            <person name="Deus L.M."/>
            <person name="Earl A.S."/>
            <person name="Gibby P.D."/>
            <person name="Hartmann K.A."/>
            <person name="Liu J.E."/>
            <person name="Manci A.M."/>
            <person name="Nielsen D.A."/>
            <person name="Solomon M.B."/>
            <person name="Breakwell D.P."/>
            <person name="Burnett S.H."/>
            <person name="Grose J.H."/>
        </authorList>
    </citation>
    <scope>NUCLEOTIDE SEQUENCE</scope>
    <source>
        <strain evidence="1">7805</strain>
    </source>
</reference>
<evidence type="ECO:0008006" key="2">
    <source>
        <dbReference type="Google" id="ProtNLM"/>
    </source>
</evidence>
<dbReference type="RefSeq" id="WP_235752241.1">
    <property type="nucleotide sequence ID" value="NZ_JBIIEP010000032.1"/>
</dbReference>
<dbReference type="Gene3D" id="1.10.10.10">
    <property type="entry name" value="Winged helix-like DNA-binding domain superfamily/Winged helix DNA-binding domain"/>
    <property type="match status" value="1"/>
</dbReference>
<dbReference type="EMBL" id="LO018304">
    <property type="protein sequence ID" value="CUM61719.1"/>
    <property type="molecule type" value="Genomic_DNA"/>
</dbReference>
<evidence type="ECO:0000313" key="1">
    <source>
        <dbReference type="EMBL" id="CUM61719.1"/>
    </source>
</evidence>
<dbReference type="InterPro" id="IPR027417">
    <property type="entry name" value="P-loop_NTPase"/>
</dbReference>